<gene>
    <name evidence="2" type="ORF">DY000_02015653</name>
    <name evidence="1" type="ORF">F2Q70_00003747</name>
</gene>
<dbReference type="OrthoDB" id="10340232at2759"/>
<dbReference type="PANTHER" id="PTHR31245:SF1">
    <property type="entry name" value="UBIQUITIN SYSTEM COMPONENT CUE PROTEIN"/>
    <property type="match status" value="1"/>
</dbReference>
<reference evidence="2" key="2">
    <citation type="submission" date="2019-12" db="EMBL/GenBank/DDBJ databases">
        <authorList>
            <person name="Studholme D.J."/>
            <person name="Sarris P."/>
        </authorList>
    </citation>
    <scope>NUCLEOTIDE SEQUENCE</scope>
    <source>
        <strain evidence="2">PFS-1207/04</strain>
        <tissue evidence="2">Leaf</tissue>
    </source>
</reference>
<reference evidence="1" key="1">
    <citation type="submission" date="2019-12" db="EMBL/GenBank/DDBJ databases">
        <title>Genome sequencing and annotation of Brassica cretica.</title>
        <authorList>
            <person name="Studholme D.J."/>
            <person name="Sarris P.F."/>
        </authorList>
    </citation>
    <scope>NUCLEOTIDE SEQUENCE</scope>
    <source>
        <strain evidence="1">PFS-102/07</strain>
        <tissue evidence="1">Leaf</tissue>
    </source>
</reference>
<sequence length="173" mass="19342">MEEEGKQITCLIVCGGNRSLFETSSPTLSKKLCSFSPSRFSSSLLLDHLAAIFSDMDTHFRFLSEQSTNVGDDFDSAIRSLNQLRLKFTDQKPELSLVQEEAKVVGGGGSSGKEEVLNLDGTEWVDLFDREMKNASDMKVAGPLQEPWKLWRSPSRLVFVLTQRCKAVSNMRT</sequence>
<organism evidence="1">
    <name type="scientific">Brassica cretica</name>
    <name type="common">Mustard</name>
    <dbReference type="NCBI Taxonomy" id="69181"/>
    <lineage>
        <taxon>Eukaryota</taxon>
        <taxon>Viridiplantae</taxon>
        <taxon>Streptophyta</taxon>
        <taxon>Embryophyta</taxon>
        <taxon>Tracheophyta</taxon>
        <taxon>Spermatophyta</taxon>
        <taxon>Magnoliopsida</taxon>
        <taxon>eudicotyledons</taxon>
        <taxon>Gunneridae</taxon>
        <taxon>Pentapetalae</taxon>
        <taxon>rosids</taxon>
        <taxon>malvids</taxon>
        <taxon>Brassicales</taxon>
        <taxon>Brassicaceae</taxon>
        <taxon>Brassiceae</taxon>
        <taxon>Brassica</taxon>
    </lineage>
</organism>
<dbReference type="EMBL" id="QGKV02000759">
    <property type="protein sequence ID" value="KAF3569382.1"/>
    <property type="molecule type" value="Genomic_DNA"/>
</dbReference>
<dbReference type="PANTHER" id="PTHR31245">
    <property type="entry name" value="UBIQUITIN SYSTEM COMPONENT CUE PROTEIN"/>
    <property type="match status" value="1"/>
</dbReference>
<dbReference type="EMBL" id="QGKY02001015">
    <property type="protein sequence ID" value="KAF2570228.1"/>
    <property type="molecule type" value="Genomic_DNA"/>
</dbReference>
<reference evidence="2 3" key="3">
    <citation type="journal article" date="2020" name="BMC Genomics">
        <title>Intraspecific diversification of the crop wild relative Brassica cretica Lam. using demographic model selection.</title>
        <authorList>
            <person name="Kioukis A."/>
            <person name="Michalopoulou V.A."/>
            <person name="Briers L."/>
            <person name="Pirintsos S."/>
            <person name="Studholme D.J."/>
            <person name="Pavlidis P."/>
            <person name="Sarris P.F."/>
        </authorList>
    </citation>
    <scope>NUCLEOTIDE SEQUENCE [LARGE SCALE GENOMIC DNA]</scope>
    <source>
        <strain evidence="3">cv. PFS-1207/04</strain>
        <strain evidence="2">PFS-1207/04</strain>
    </source>
</reference>
<keyword evidence="3" id="KW-1185">Reference proteome</keyword>
<name>A0A8S9IJW3_BRACR</name>
<evidence type="ECO:0000313" key="2">
    <source>
        <dbReference type="EMBL" id="KAF3569382.1"/>
    </source>
</evidence>
<dbReference type="Proteomes" id="UP000266723">
    <property type="component" value="Unassembled WGS sequence"/>
</dbReference>
<protein>
    <submittedName>
        <fullName evidence="1">Uncharacterized protein</fullName>
    </submittedName>
</protein>
<proteinExistence type="predicted"/>
<evidence type="ECO:0000313" key="1">
    <source>
        <dbReference type="EMBL" id="KAF2570228.1"/>
    </source>
</evidence>
<evidence type="ECO:0000313" key="3">
    <source>
        <dbReference type="Proteomes" id="UP000266723"/>
    </source>
</evidence>
<accession>A0A8S9IJW3</accession>
<dbReference type="AlphaFoldDB" id="A0A8S9IJW3"/>
<comment type="caution">
    <text evidence="1">The sequence shown here is derived from an EMBL/GenBank/DDBJ whole genome shotgun (WGS) entry which is preliminary data.</text>
</comment>